<accession>A0ABQ7UA79</accession>
<reference evidence="1 2" key="1">
    <citation type="journal article" date="2021" name="bioRxiv">
        <title>Chromosome-scale and haplotype-resolved genome assembly of a tetraploid potato cultivar.</title>
        <authorList>
            <person name="Sun H."/>
            <person name="Jiao W.-B."/>
            <person name="Krause K."/>
            <person name="Campoy J.A."/>
            <person name="Goel M."/>
            <person name="Folz-Donahue K."/>
            <person name="Kukat C."/>
            <person name="Huettel B."/>
            <person name="Schneeberger K."/>
        </authorList>
    </citation>
    <scope>NUCLEOTIDE SEQUENCE [LARGE SCALE GENOMIC DNA]</scope>
    <source>
        <strain evidence="1">SolTubOtavaFocal</strain>
        <tissue evidence="1">Leaves</tissue>
    </source>
</reference>
<dbReference type="PANTHER" id="PTHR33116">
    <property type="entry name" value="REVERSE TRANSCRIPTASE ZINC-BINDING DOMAIN-CONTAINING PROTEIN-RELATED-RELATED"/>
    <property type="match status" value="1"/>
</dbReference>
<name>A0ABQ7UA79_SOLTU</name>
<evidence type="ECO:0000313" key="2">
    <source>
        <dbReference type="Proteomes" id="UP000826656"/>
    </source>
</evidence>
<sequence>MEALVHFSATTGLVANMDKSSLFLKGMTEQVKKQLTDISGFTQGSFPIRYLGLPLTSKRWGKLECHQLVDKITSRIKNTNAKQLSMQEGSK</sequence>
<gene>
    <name evidence="1" type="ORF">KY290_031171</name>
</gene>
<dbReference type="PANTHER" id="PTHR33116:SF84">
    <property type="entry name" value="RNA-DIRECTED DNA POLYMERASE"/>
    <property type="match status" value="1"/>
</dbReference>
<dbReference type="EMBL" id="JAIVGD010000023">
    <property type="protein sequence ID" value="KAH0743178.1"/>
    <property type="molecule type" value="Genomic_DNA"/>
</dbReference>
<keyword evidence="2" id="KW-1185">Reference proteome</keyword>
<comment type="caution">
    <text evidence="1">The sequence shown here is derived from an EMBL/GenBank/DDBJ whole genome shotgun (WGS) entry which is preliminary data.</text>
</comment>
<protein>
    <submittedName>
        <fullName evidence="1">Uncharacterized protein</fullName>
    </submittedName>
</protein>
<organism evidence="1 2">
    <name type="scientific">Solanum tuberosum</name>
    <name type="common">Potato</name>
    <dbReference type="NCBI Taxonomy" id="4113"/>
    <lineage>
        <taxon>Eukaryota</taxon>
        <taxon>Viridiplantae</taxon>
        <taxon>Streptophyta</taxon>
        <taxon>Embryophyta</taxon>
        <taxon>Tracheophyta</taxon>
        <taxon>Spermatophyta</taxon>
        <taxon>Magnoliopsida</taxon>
        <taxon>eudicotyledons</taxon>
        <taxon>Gunneridae</taxon>
        <taxon>Pentapetalae</taxon>
        <taxon>asterids</taxon>
        <taxon>lamiids</taxon>
        <taxon>Solanales</taxon>
        <taxon>Solanaceae</taxon>
        <taxon>Solanoideae</taxon>
        <taxon>Solaneae</taxon>
        <taxon>Solanum</taxon>
    </lineage>
</organism>
<proteinExistence type="predicted"/>
<evidence type="ECO:0000313" key="1">
    <source>
        <dbReference type="EMBL" id="KAH0743178.1"/>
    </source>
</evidence>
<dbReference type="Proteomes" id="UP000826656">
    <property type="component" value="Unassembled WGS sequence"/>
</dbReference>